<name>A0ABQ8PX62_9AGAR</name>
<evidence type="ECO:0000313" key="3">
    <source>
        <dbReference type="Proteomes" id="UP001163828"/>
    </source>
</evidence>
<evidence type="ECO:0000256" key="1">
    <source>
        <dbReference type="SAM" id="MobiDB-lite"/>
    </source>
</evidence>
<evidence type="ECO:0000313" key="2">
    <source>
        <dbReference type="EMBL" id="KAJ3990798.1"/>
    </source>
</evidence>
<feature type="compositionally biased region" description="Basic and acidic residues" evidence="1">
    <location>
        <begin position="39"/>
        <end position="48"/>
    </location>
</feature>
<proteinExistence type="predicted"/>
<dbReference type="Proteomes" id="UP001163828">
    <property type="component" value="Unassembled WGS sequence"/>
</dbReference>
<accession>A0ABQ8PX62</accession>
<comment type="caution">
    <text evidence="2">The sequence shown here is derived from an EMBL/GenBank/DDBJ whole genome shotgun (WGS) entry which is preliminary data.</text>
</comment>
<feature type="region of interest" description="Disordered" evidence="1">
    <location>
        <begin position="1"/>
        <end position="126"/>
    </location>
</feature>
<reference evidence="2" key="1">
    <citation type="submission" date="2022-08" db="EMBL/GenBank/DDBJ databases">
        <authorList>
            <consortium name="DOE Joint Genome Institute"/>
            <person name="Min B."/>
            <person name="Riley R."/>
            <person name="Sierra-Patev S."/>
            <person name="Naranjo-Ortiz M."/>
            <person name="Looney B."/>
            <person name="Konkel Z."/>
            <person name="Slot J.C."/>
            <person name="Sakamoto Y."/>
            <person name="Steenwyk J.L."/>
            <person name="Rokas A."/>
            <person name="Carro J."/>
            <person name="Camarero S."/>
            <person name="Ferreira P."/>
            <person name="Molpeceres G."/>
            <person name="Ruiz-Duenas F.J."/>
            <person name="Serrano A."/>
            <person name="Henrissat B."/>
            <person name="Drula E."/>
            <person name="Hughes K.W."/>
            <person name="Mata J.L."/>
            <person name="Ishikawa N.K."/>
            <person name="Vargas-Isla R."/>
            <person name="Ushijima S."/>
            <person name="Smith C.A."/>
            <person name="Ahrendt S."/>
            <person name="Andreopoulos W."/>
            <person name="He G."/>
            <person name="Labutti K."/>
            <person name="Lipzen A."/>
            <person name="Ng V."/>
            <person name="Sandor L."/>
            <person name="Barry K."/>
            <person name="Martinez A.T."/>
            <person name="Xiao Y."/>
            <person name="Gibbons J.G."/>
            <person name="Terashima K."/>
            <person name="Hibbett D.S."/>
            <person name="Grigoriev I.V."/>
        </authorList>
    </citation>
    <scope>NUCLEOTIDE SEQUENCE</scope>
    <source>
        <strain evidence="2">TFB10827</strain>
    </source>
</reference>
<dbReference type="EMBL" id="MU791460">
    <property type="protein sequence ID" value="KAJ3990798.1"/>
    <property type="molecule type" value="Genomic_DNA"/>
</dbReference>
<organism evidence="2 3">
    <name type="scientific">Lentinula boryana</name>
    <dbReference type="NCBI Taxonomy" id="40481"/>
    <lineage>
        <taxon>Eukaryota</taxon>
        <taxon>Fungi</taxon>
        <taxon>Dikarya</taxon>
        <taxon>Basidiomycota</taxon>
        <taxon>Agaricomycotina</taxon>
        <taxon>Agaricomycetes</taxon>
        <taxon>Agaricomycetidae</taxon>
        <taxon>Agaricales</taxon>
        <taxon>Marasmiineae</taxon>
        <taxon>Omphalotaceae</taxon>
        <taxon>Lentinula</taxon>
    </lineage>
</organism>
<keyword evidence="3" id="KW-1185">Reference proteome</keyword>
<feature type="compositionally biased region" description="Low complexity" evidence="1">
    <location>
        <begin position="96"/>
        <end position="109"/>
    </location>
</feature>
<protein>
    <submittedName>
        <fullName evidence="2">Uncharacterized protein</fullName>
    </submittedName>
</protein>
<gene>
    <name evidence="2" type="ORF">F5050DRAFT_1898792</name>
</gene>
<feature type="compositionally biased region" description="Basic residues" evidence="1">
    <location>
        <begin position="49"/>
        <end position="65"/>
    </location>
</feature>
<sequence>MPPRTRAALGTRKTRSNNVPDAEQTSLSSIDHPAKRNKRMVDTSEGKGRGKGKSRAVQKGKGKANGKREGEEASDGEIETEAAVKASALELEDSASRPPLQLPLRSLSQRGDDSDEAEWKLRRKRTDTDPNDKVIFIINTEK</sequence>
<feature type="compositionally biased region" description="Polar residues" evidence="1">
    <location>
        <begin position="16"/>
        <end position="29"/>
    </location>
</feature>